<evidence type="ECO:0000256" key="4">
    <source>
        <dbReference type="ARBA" id="ARBA00022729"/>
    </source>
</evidence>
<reference evidence="9" key="1">
    <citation type="submission" date="2022-12" db="EMBL/GenBank/DDBJ databases">
        <title>Marinomonas 15G1-11 sp. nov, isolated from marine algae.</title>
        <authorList>
            <person name="Butt M."/>
            <person name="Choi D.G."/>
            <person name="Kim J.M."/>
            <person name="Lee J.K."/>
            <person name="Baek J.H."/>
            <person name="Jeon C.O."/>
        </authorList>
    </citation>
    <scope>NUCLEOTIDE SEQUENCE</scope>
    <source>
        <strain evidence="9">15G1-11</strain>
    </source>
</reference>
<dbReference type="InterPro" id="IPR005616">
    <property type="entry name" value="CcmH/CycL/Ccl2/NrfF_N"/>
</dbReference>
<evidence type="ECO:0000313" key="9">
    <source>
        <dbReference type="EMBL" id="MCZ2723328.1"/>
    </source>
</evidence>
<keyword evidence="2 7" id="KW-0349">Heme</keyword>
<protein>
    <recommendedName>
        <fullName evidence="7">Cytochrome c-type biogenesis protein</fullName>
    </recommendedName>
</protein>
<feature type="signal peptide" evidence="7">
    <location>
        <begin position="1"/>
        <end position="19"/>
    </location>
</feature>
<keyword evidence="3 7" id="KW-0479">Metal-binding</keyword>
<evidence type="ECO:0000256" key="1">
    <source>
        <dbReference type="ARBA" id="ARBA00010342"/>
    </source>
</evidence>
<evidence type="ECO:0000259" key="8">
    <source>
        <dbReference type="Pfam" id="PF03918"/>
    </source>
</evidence>
<dbReference type="Pfam" id="PF03918">
    <property type="entry name" value="CcmH"/>
    <property type="match status" value="1"/>
</dbReference>
<comment type="similarity">
    <text evidence="1 7">Belongs to the CcmH/CycL/Ccl2/NrfF family.</text>
</comment>
<evidence type="ECO:0000256" key="5">
    <source>
        <dbReference type="ARBA" id="ARBA00022748"/>
    </source>
</evidence>
<proteinExistence type="inferred from homology"/>
<keyword evidence="7" id="KW-0812">Transmembrane</keyword>
<keyword evidence="10" id="KW-1185">Reference proteome</keyword>
<comment type="function">
    <text evidence="7">Possible subunit of a heme lyase.</text>
</comment>
<keyword evidence="7" id="KW-0472">Membrane</keyword>
<dbReference type="RefSeq" id="WP_269127414.1">
    <property type="nucleotide sequence ID" value="NZ_JAPUBN010000020.1"/>
</dbReference>
<gene>
    <name evidence="9" type="ORF">O1D97_17375</name>
</gene>
<evidence type="ECO:0000256" key="2">
    <source>
        <dbReference type="ARBA" id="ARBA00022617"/>
    </source>
</evidence>
<feature type="chain" id="PRO_5044971041" description="Cytochrome c-type biogenesis protein" evidence="7">
    <location>
        <begin position="20"/>
        <end position="137"/>
    </location>
</feature>
<evidence type="ECO:0000313" key="10">
    <source>
        <dbReference type="Proteomes" id="UP001149719"/>
    </source>
</evidence>
<dbReference type="EMBL" id="JAPUBN010000020">
    <property type="protein sequence ID" value="MCZ2723328.1"/>
    <property type="molecule type" value="Genomic_DNA"/>
</dbReference>
<accession>A0ABT4JYH2</accession>
<evidence type="ECO:0000256" key="7">
    <source>
        <dbReference type="RuleBase" id="RU364112"/>
    </source>
</evidence>
<evidence type="ECO:0000256" key="3">
    <source>
        <dbReference type="ARBA" id="ARBA00022723"/>
    </source>
</evidence>
<keyword evidence="4 7" id="KW-0732">Signal</keyword>
<keyword evidence="5" id="KW-0201">Cytochrome c-type biogenesis</keyword>
<organism evidence="9 10">
    <name type="scientific">Marinomonas phaeophyticola</name>
    <dbReference type="NCBI Taxonomy" id="3004091"/>
    <lineage>
        <taxon>Bacteria</taxon>
        <taxon>Pseudomonadati</taxon>
        <taxon>Pseudomonadota</taxon>
        <taxon>Gammaproteobacteria</taxon>
        <taxon>Oceanospirillales</taxon>
        <taxon>Oceanospirillaceae</taxon>
        <taxon>Marinomonas</taxon>
    </lineage>
</organism>
<dbReference type="InterPro" id="IPR038297">
    <property type="entry name" value="CcmH/CycL/NrfF/Ccl2_sf"/>
</dbReference>
<keyword evidence="6 7" id="KW-0408">Iron</keyword>
<keyword evidence="7" id="KW-1133">Transmembrane helix</keyword>
<feature type="transmembrane region" description="Helical" evidence="7">
    <location>
        <begin position="105"/>
        <end position="125"/>
    </location>
</feature>
<evidence type="ECO:0000256" key="6">
    <source>
        <dbReference type="ARBA" id="ARBA00023004"/>
    </source>
</evidence>
<dbReference type="CDD" id="cd16378">
    <property type="entry name" value="CcmH_N"/>
    <property type="match status" value="1"/>
</dbReference>
<dbReference type="Gene3D" id="1.10.8.640">
    <property type="entry name" value="Cytochrome C biogenesis protein"/>
    <property type="match status" value="1"/>
</dbReference>
<dbReference type="PANTHER" id="PTHR47870">
    <property type="entry name" value="CYTOCHROME C-TYPE BIOGENESIS PROTEIN CCMH"/>
    <property type="match status" value="1"/>
</dbReference>
<dbReference type="InterPro" id="IPR051263">
    <property type="entry name" value="C-type_cytochrome_biogenesis"/>
</dbReference>
<comment type="caution">
    <text evidence="9">The sequence shown here is derived from an EMBL/GenBank/DDBJ whole genome shotgun (WGS) entry which is preliminary data.</text>
</comment>
<sequence length="137" mass="15624">MRYSLFFCLIALFSTTAFSEAESILKFNSSIDETRYNALIEELRCPKCQNQNLADSNAGIAVDLRNQIYSMIDQGLSDKEIVDYMVARYGEFVLYKPANNAGTFLLWYGPLILLAFGLLAFVLIIRSNRKSLRKETK</sequence>
<dbReference type="Proteomes" id="UP001149719">
    <property type="component" value="Unassembled WGS sequence"/>
</dbReference>
<name>A0ABT4JYH2_9GAMM</name>
<feature type="domain" description="CcmH/CycL/Ccl2/NrfF N-terminal" evidence="8">
    <location>
        <begin position="8"/>
        <end position="134"/>
    </location>
</feature>
<dbReference type="PANTHER" id="PTHR47870:SF1">
    <property type="entry name" value="CYTOCHROME C-TYPE BIOGENESIS PROTEIN CCMH"/>
    <property type="match status" value="1"/>
</dbReference>